<evidence type="ECO:0000256" key="1">
    <source>
        <dbReference type="ARBA" id="ARBA00007409"/>
    </source>
</evidence>
<sequence length="238" mass="27201">MPIQLTSSASISNDVPDRPLVFTVEGRYQNWIKPLILLESLGIPHDVVVLDGPTTRTDWFTALHPQRYVPALLDGVDGQRTYVWDSSAMLEYLAERYDTAHAWSGRDMCEKNEIRNWLTFETASLGPTAKYWVWYEMRTGEAVNPAAQEKLFNDLRVQYGIINARLSEPGQHWLGAKDRPTIADIATYPFADVETTARIGMPMEQWPALVAWRDRMATLPGVVKPYAEKDSWRAMEIR</sequence>
<reference evidence="8" key="1">
    <citation type="journal article" date="2017" name="Genome Biol.">
        <title>Comparative genomics reveals high biological diversity and specific adaptations in the industrially and medically important fungal genus Aspergillus.</title>
        <authorList>
            <person name="de Vries R.P."/>
            <person name="Riley R."/>
            <person name="Wiebenga A."/>
            <person name="Aguilar-Osorio G."/>
            <person name="Amillis S."/>
            <person name="Uchima C.A."/>
            <person name="Anderluh G."/>
            <person name="Asadollahi M."/>
            <person name="Askin M."/>
            <person name="Barry K."/>
            <person name="Battaglia E."/>
            <person name="Bayram O."/>
            <person name="Benocci T."/>
            <person name="Braus-Stromeyer S.A."/>
            <person name="Caldana C."/>
            <person name="Canovas D."/>
            <person name="Cerqueira G.C."/>
            <person name="Chen F."/>
            <person name="Chen W."/>
            <person name="Choi C."/>
            <person name="Clum A."/>
            <person name="Dos Santos R.A."/>
            <person name="Damasio A.R."/>
            <person name="Diallinas G."/>
            <person name="Emri T."/>
            <person name="Fekete E."/>
            <person name="Flipphi M."/>
            <person name="Freyberg S."/>
            <person name="Gallo A."/>
            <person name="Gournas C."/>
            <person name="Habgood R."/>
            <person name="Hainaut M."/>
            <person name="Harispe M.L."/>
            <person name="Henrissat B."/>
            <person name="Hilden K.S."/>
            <person name="Hope R."/>
            <person name="Hossain A."/>
            <person name="Karabika E."/>
            <person name="Karaffa L."/>
            <person name="Karanyi Z."/>
            <person name="Krasevec N."/>
            <person name="Kuo A."/>
            <person name="Kusch H."/>
            <person name="LaButti K."/>
            <person name="Lagendijk E.L."/>
            <person name="Lapidus A."/>
            <person name="Levasseur A."/>
            <person name="Lindquist E."/>
            <person name="Lipzen A."/>
            <person name="Logrieco A.F."/>
            <person name="MacCabe A."/>
            <person name="Maekelae M.R."/>
            <person name="Malavazi I."/>
            <person name="Melin P."/>
            <person name="Meyer V."/>
            <person name="Mielnichuk N."/>
            <person name="Miskei M."/>
            <person name="Molnar A.P."/>
            <person name="Mule G."/>
            <person name="Ngan C.Y."/>
            <person name="Orejas M."/>
            <person name="Orosz E."/>
            <person name="Ouedraogo J.P."/>
            <person name="Overkamp K.M."/>
            <person name="Park H.-S."/>
            <person name="Perrone G."/>
            <person name="Piumi F."/>
            <person name="Punt P.J."/>
            <person name="Ram A.F."/>
            <person name="Ramon A."/>
            <person name="Rauscher S."/>
            <person name="Record E."/>
            <person name="Riano-Pachon D.M."/>
            <person name="Robert V."/>
            <person name="Roehrig J."/>
            <person name="Ruller R."/>
            <person name="Salamov A."/>
            <person name="Salih N.S."/>
            <person name="Samson R.A."/>
            <person name="Sandor E."/>
            <person name="Sanguinetti M."/>
            <person name="Schuetze T."/>
            <person name="Sepcic K."/>
            <person name="Shelest E."/>
            <person name="Sherlock G."/>
            <person name="Sophianopoulou V."/>
            <person name="Squina F.M."/>
            <person name="Sun H."/>
            <person name="Susca A."/>
            <person name="Todd R.B."/>
            <person name="Tsang A."/>
            <person name="Unkles S.E."/>
            <person name="van de Wiele N."/>
            <person name="van Rossen-Uffink D."/>
            <person name="Oliveira J.V."/>
            <person name="Vesth T.C."/>
            <person name="Visser J."/>
            <person name="Yu J.-H."/>
            <person name="Zhou M."/>
            <person name="Andersen M.R."/>
            <person name="Archer D.B."/>
            <person name="Baker S.E."/>
            <person name="Benoit I."/>
            <person name="Brakhage A.A."/>
            <person name="Braus G.H."/>
            <person name="Fischer R."/>
            <person name="Frisvad J.C."/>
            <person name="Goldman G.H."/>
            <person name="Houbraken J."/>
            <person name="Oakley B."/>
            <person name="Pocsi I."/>
            <person name="Scazzocchio C."/>
            <person name="Seiboth B."/>
            <person name="vanKuyk P.A."/>
            <person name="Wortman J."/>
            <person name="Dyer P.S."/>
            <person name="Grigoriev I.V."/>
        </authorList>
    </citation>
    <scope>NUCLEOTIDE SEQUENCE [LARGE SCALE GENOMIC DNA]</scope>
    <source>
        <strain evidence="8">CBS 506.65</strain>
    </source>
</reference>
<dbReference type="RefSeq" id="XP_022580457.1">
    <property type="nucleotide sequence ID" value="XM_022729530.1"/>
</dbReference>
<proteinExistence type="inferred from homology"/>
<dbReference type="InterPro" id="IPR036249">
    <property type="entry name" value="Thioredoxin-like_sf"/>
</dbReference>
<keyword evidence="3" id="KW-0808">Transferase</keyword>
<dbReference type="SUPFAM" id="SSF47616">
    <property type="entry name" value="GST C-terminal domain-like"/>
    <property type="match status" value="1"/>
</dbReference>
<dbReference type="InterPro" id="IPR010987">
    <property type="entry name" value="Glutathione-S-Trfase_C-like"/>
</dbReference>
<protein>
    <recommendedName>
        <fullName evidence="2">glutathione transferase</fullName>
        <ecNumber evidence="2">2.5.1.18</ecNumber>
    </recommendedName>
</protein>
<name>A0A1L9SFS0_9EURO</name>
<evidence type="ECO:0000259" key="6">
    <source>
        <dbReference type="PROSITE" id="PS50405"/>
    </source>
</evidence>
<dbReference type="STRING" id="1073090.A0A1L9SFS0"/>
<dbReference type="Pfam" id="PF00043">
    <property type="entry name" value="GST_C"/>
    <property type="match status" value="1"/>
</dbReference>
<dbReference type="SUPFAM" id="SSF52833">
    <property type="entry name" value="Thioredoxin-like"/>
    <property type="match status" value="1"/>
</dbReference>
<evidence type="ECO:0000256" key="3">
    <source>
        <dbReference type="ARBA" id="ARBA00022679"/>
    </source>
</evidence>
<dbReference type="InterPro" id="IPR004045">
    <property type="entry name" value="Glutathione_S-Trfase_N"/>
</dbReference>
<comment type="similarity">
    <text evidence="1">Belongs to the GST superfamily.</text>
</comment>
<evidence type="ECO:0000313" key="8">
    <source>
        <dbReference type="Proteomes" id="UP000184188"/>
    </source>
</evidence>
<organism evidence="7 8">
    <name type="scientific">Penicilliopsis zonata CBS 506.65</name>
    <dbReference type="NCBI Taxonomy" id="1073090"/>
    <lineage>
        <taxon>Eukaryota</taxon>
        <taxon>Fungi</taxon>
        <taxon>Dikarya</taxon>
        <taxon>Ascomycota</taxon>
        <taxon>Pezizomycotina</taxon>
        <taxon>Eurotiomycetes</taxon>
        <taxon>Eurotiomycetidae</taxon>
        <taxon>Eurotiales</taxon>
        <taxon>Aspergillaceae</taxon>
        <taxon>Penicilliopsis</taxon>
    </lineage>
</organism>
<dbReference type="PROSITE" id="PS50404">
    <property type="entry name" value="GST_NTER"/>
    <property type="match status" value="1"/>
</dbReference>
<dbReference type="VEuPathDB" id="FungiDB:ASPZODRAFT_68717"/>
<dbReference type="PANTHER" id="PTHR44051:SF20">
    <property type="entry name" value="GLUTATHIONE TRANSFERASE 1 (EUROFUNG)"/>
    <property type="match status" value="1"/>
</dbReference>
<evidence type="ECO:0000256" key="4">
    <source>
        <dbReference type="ARBA" id="ARBA00047960"/>
    </source>
</evidence>
<dbReference type="InterPro" id="IPR036282">
    <property type="entry name" value="Glutathione-S-Trfase_C_sf"/>
</dbReference>
<keyword evidence="8" id="KW-1185">Reference proteome</keyword>
<dbReference type="EC" id="2.5.1.18" evidence="2"/>
<dbReference type="SFLD" id="SFLDS00019">
    <property type="entry name" value="Glutathione_Transferase_(cytos"/>
    <property type="match status" value="1"/>
</dbReference>
<feature type="domain" description="GST N-terminal" evidence="5">
    <location>
        <begin position="18"/>
        <end position="101"/>
    </location>
</feature>
<dbReference type="InterPro" id="IPR004046">
    <property type="entry name" value="GST_C"/>
</dbReference>
<dbReference type="Proteomes" id="UP000184188">
    <property type="component" value="Unassembled WGS sequence"/>
</dbReference>
<dbReference type="GeneID" id="34615994"/>
<evidence type="ECO:0000259" key="5">
    <source>
        <dbReference type="PROSITE" id="PS50404"/>
    </source>
</evidence>
<gene>
    <name evidence="7" type="ORF">ASPZODRAFT_68717</name>
</gene>
<dbReference type="InterPro" id="IPR040079">
    <property type="entry name" value="Glutathione_S-Trfase"/>
</dbReference>
<dbReference type="Pfam" id="PF13409">
    <property type="entry name" value="GST_N_2"/>
    <property type="match status" value="1"/>
</dbReference>
<dbReference type="SFLD" id="SFLDG00358">
    <property type="entry name" value="Main_(cytGST)"/>
    <property type="match status" value="1"/>
</dbReference>
<dbReference type="PANTHER" id="PTHR44051">
    <property type="entry name" value="GLUTATHIONE S-TRANSFERASE-RELATED"/>
    <property type="match status" value="1"/>
</dbReference>
<dbReference type="EMBL" id="KV878344">
    <property type="protein sequence ID" value="OJJ45947.1"/>
    <property type="molecule type" value="Genomic_DNA"/>
</dbReference>
<accession>A0A1L9SFS0</accession>
<evidence type="ECO:0000313" key="7">
    <source>
        <dbReference type="EMBL" id="OJJ45947.1"/>
    </source>
</evidence>
<comment type="catalytic activity">
    <reaction evidence="4">
        <text>RX + glutathione = an S-substituted glutathione + a halide anion + H(+)</text>
        <dbReference type="Rhea" id="RHEA:16437"/>
        <dbReference type="ChEBI" id="CHEBI:15378"/>
        <dbReference type="ChEBI" id="CHEBI:16042"/>
        <dbReference type="ChEBI" id="CHEBI:17792"/>
        <dbReference type="ChEBI" id="CHEBI:57925"/>
        <dbReference type="ChEBI" id="CHEBI:90779"/>
        <dbReference type="EC" id="2.5.1.18"/>
    </reaction>
</comment>
<dbReference type="GO" id="GO:0004364">
    <property type="term" value="F:glutathione transferase activity"/>
    <property type="evidence" value="ECO:0007669"/>
    <property type="project" value="UniProtKB-EC"/>
</dbReference>
<dbReference type="Gene3D" id="1.20.1050.130">
    <property type="match status" value="1"/>
</dbReference>
<dbReference type="OrthoDB" id="2789670at2759"/>
<dbReference type="PROSITE" id="PS50405">
    <property type="entry name" value="GST_CTER"/>
    <property type="match status" value="1"/>
</dbReference>
<feature type="domain" description="GST C-terminal" evidence="6">
    <location>
        <begin position="107"/>
        <end position="238"/>
    </location>
</feature>
<dbReference type="AlphaFoldDB" id="A0A1L9SFS0"/>
<evidence type="ECO:0000256" key="2">
    <source>
        <dbReference type="ARBA" id="ARBA00012452"/>
    </source>
</evidence>